<dbReference type="GO" id="GO:0000103">
    <property type="term" value="P:sulfate assimilation"/>
    <property type="evidence" value="ECO:0007669"/>
    <property type="project" value="TreeGrafter"/>
</dbReference>
<dbReference type="CDD" id="cd01517">
    <property type="entry name" value="PAP_phosphatase"/>
    <property type="match status" value="1"/>
</dbReference>
<dbReference type="PROSITE" id="PS00630">
    <property type="entry name" value="IMP_2"/>
    <property type="match status" value="1"/>
</dbReference>
<evidence type="ECO:0000313" key="12">
    <source>
        <dbReference type="Proteomes" id="UP000317318"/>
    </source>
</evidence>
<dbReference type="GO" id="GO:0008441">
    <property type="term" value="F:3'(2'),5'-bisphosphate nucleotidase activity"/>
    <property type="evidence" value="ECO:0007669"/>
    <property type="project" value="UniProtKB-EC"/>
</dbReference>
<evidence type="ECO:0000256" key="6">
    <source>
        <dbReference type="ARBA" id="ARBA00022842"/>
    </source>
</evidence>
<dbReference type="EC" id="3.1.3.7" evidence="3"/>
<dbReference type="OrthoDB" id="9772456at2"/>
<dbReference type="InterPro" id="IPR006239">
    <property type="entry name" value="DPNP"/>
</dbReference>
<dbReference type="SUPFAM" id="SSF56655">
    <property type="entry name" value="Carbohydrate phosphatase"/>
    <property type="match status" value="1"/>
</dbReference>
<dbReference type="EMBL" id="CP036268">
    <property type="protein sequence ID" value="QDT38790.1"/>
    <property type="molecule type" value="Genomic_DNA"/>
</dbReference>
<reference evidence="11 12" key="1">
    <citation type="submission" date="2019-02" db="EMBL/GenBank/DDBJ databases">
        <title>Deep-cultivation of Planctomycetes and their phenomic and genomic characterization uncovers novel biology.</title>
        <authorList>
            <person name="Wiegand S."/>
            <person name="Jogler M."/>
            <person name="Boedeker C."/>
            <person name="Pinto D."/>
            <person name="Vollmers J."/>
            <person name="Rivas-Marin E."/>
            <person name="Kohn T."/>
            <person name="Peeters S.H."/>
            <person name="Heuer A."/>
            <person name="Rast P."/>
            <person name="Oberbeckmann S."/>
            <person name="Bunk B."/>
            <person name="Jeske O."/>
            <person name="Meyerdierks A."/>
            <person name="Storesund J.E."/>
            <person name="Kallscheuer N."/>
            <person name="Luecker S."/>
            <person name="Lage O.M."/>
            <person name="Pohl T."/>
            <person name="Merkel B.J."/>
            <person name="Hornburger P."/>
            <person name="Mueller R.-W."/>
            <person name="Bruemmer F."/>
            <person name="Labrenz M."/>
            <person name="Spormann A.M."/>
            <person name="Op den Camp H."/>
            <person name="Overmann J."/>
            <person name="Amann R."/>
            <person name="Jetten M.S.M."/>
            <person name="Mascher T."/>
            <person name="Medema M.H."/>
            <person name="Devos D.P."/>
            <person name="Kaster A.-K."/>
            <person name="Ovreas L."/>
            <person name="Rohde M."/>
            <person name="Galperin M.Y."/>
            <person name="Jogler C."/>
        </authorList>
    </citation>
    <scope>NUCLEOTIDE SEQUENCE [LARGE SCALE GENOMIC DNA]</scope>
    <source>
        <strain evidence="11 12">Pan189</strain>
    </source>
</reference>
<protein>
    <recommendedName>
        <fullName evidence="3">3'(2'),5'-bisphosphate nucleotidase</fullName>
        <ecNumber evidence="3">3.1.3.7</ecNumber>
    </recommendedName>
</protein>
<dbReference type="PRINTS" id="PR00377">
    <property type="entry name" value="IMPHPHTASES"/>
</dbReference>
<organism evidence="11 12">
    <name type="scientific">Stratiformator vulcanicus</name>
    <dbReference type="NCBI Taxonomy" id="2527980"/>
    <lineage>
        <taxon>Bacteria</taxon>
        <taxon>Pseudomonadati</taxon>
        <taxon>Planctomycetota</taxon>
        <taxon>Planctomycetia</taxon>
        <taxon>Planctomycetales</taxon>
        <taxon>Planctomycetaceae</taxon>
        <taxon>Stratiformator</taxon>
    </lineage>
</organism>
<dbReference type="InterPro" id="IPR020583">
    <property type="entry name" value="Inositol_monoP_metal-BS"/>
</dbReference>
<dbReference type="FunFam" id="3.40.190.80:FF:000003">
    <property type="entry name" value="PAP-specific phosphatase HAL2-like"/>
    <property type="match status" value="1"/>
</dbReference>
<evidence type="ECO:0000256" key="10">
    <source>
        <dbReference type="PIRSR" id="PIRSR600760-2"/>
    </source>
</evidence>
<comment type="catalytic activity">
    <reaction evidence="8">
        <text>adenosine 3',5'-bisphosphate + H2O = AMP + phosphate</text>
        <dbReference type="Rhea" id="RHEA:10040"/>
        <dbReference type="ChEBI" id="CHEBI:15377"/>
        <dbReference type="ChEBI" id="CHEBI:43474"/>
        <dbReference type="ChEBI" id="CHEBI:58343"/>
        <dbReference type="ChEBI" id="CHEBI:456215"/>
        <dbReference type="EC" id="3.1.3.7"/>
    </reaction>
    <physiologicalReaction direction="left-to-right" evidence="8">
        <dbReference type="Rhea" id="RHEA:10041"/>
    </physiologicalReaction>
</comment>
<feature type="binding site" evidence="10">
    <location>
        <position position="126"/>
    </location>
    <ligand>
        <name>Mg(2+)</name>
        <dbReference type="ChEBI" id="CHEBI:18420"/>
        <label>1</label>
        <note>catalytic</note>
    </ligand>
</feature>
<dbReference type="Gene3D" id="3.40.190.80">
    <property type="match status" value="1"/>
</dbReference>
<comment type="cofactor">
    <cofactor evidence="1 10">
        <name>Mg(2+)</name>
        <dbReference type="ChEBI" id="CHEBI:18420"/>
    </cofactor>
</comment>
<dbReference type="InterPro" id="IPR020550">
    <property type="entry name" value="Inositol_monophosphatase_CS"/>
</dbReference>
<dbReference type="Gene3D" id="3.30.540.10">
    <property type="entry name" value="Fructose-1,6-Bisphosphatase, subunit A, domain 1"/>
    <property type="match status" value="1"/>
</dbReference>
<feature type="binding site" evidence="10">
    <location>
        <position position="70"/>
    </location>
    <ligand>
        <name>Mg(2+)</name>
        <dbReference type="ChEBI" id="CHEBI:18420"/>
        <label>1</label>
        <note>catalytic</note>
    </ligand>
</feature>
<comment type="catalytic activity">
    <reaction evidence="7">
        <text>adenosine 2',5'-bisphosphate + H2O = AMP + phosphate</text>
        <dbReference type="Rhea" id="RHEA:77643"/>
        <dbReference type="ChEBI" id="CHEBI:15377"/>
        <dbReference type="ChEBI" id="CHEBI:43474"/>
        <dbReference type="ChEBI" id="CHEBI:194156"/>
        <dbReference type="ChEBI" id="CHEBI:456215"/>
        <dbReference type="EC" id="3.1.3.7"/>
    </reaction>
    <physiologicalReaction direction="left-to-right" evidence="7">
        <dbReference type="Rhea" id="RHEA:77644"/>
    </physiologicalReaction>
</comment>
<evidence type="ECO:0000313" key="11">
    <source>
        <dbReference type="EMBL" id="QDT38790.1"/>
    </source>
</evidence>
<evidence type="ECO:0000256" key="8">
    <source>
        <dbReference type="ARBA" id="ARBA00044479"/>
    </source>
</evidence>
<dbReference type="InterPro" id="IPR051090">
    <property type="entry name" value="Inositol_monoP_superfamily"/>
</dbReference>
<evidence type="ECO:0000256" key="1">
    <source>
        <dbReference type="ARBA" id="ARBA00001946"/>
    </source>
</evidence>
<feature type="binding site" evidence="10">
    <location>
        <position position="124"/>
    </location>
    <ligand>
        <name>Mg(2+)</name>
        <dbReference type="ChEBI" id="CHEBI:18420"/>
        <label>1</label>
        <note>catalytic</note>
    </ligand>
</feature>
<dbReference type="PROSITE" id="PS00629">
    <property type="entry name" value="IMP_1"/>
    <property type="match status" value="1"/>
</dbReference>
<evidence type="ECO:0000256" key="4">
    <source>
        <dbReference type="ARBA" id="ARBA00022723"/>
    </source>
</evidence>
<evidence type="ECO:0000256" key="2">
    <source>
        <dbReference type="ARBA" id="ARBA00009759"/>
    </source>
</evidence>
<dbReference type="NCBIfam" id="TIGR01330">
    <property type="entry name" value="bisphos_HAL2"/>
    <property type="match status" value="1"/>
</dbReference>
<dbReference type="GO" id="GO:0046872">
    <property type="term" value="F:metal ion binding"/>
    <property type="evidence" value="ECO:0007669"/>
    <property type="project" value="UniProtKB-KW"/>
</dbReference>
<feature type="binding site" evidence="10">
    <location>
        <position position="271"/>
    </location>
    <ligand>
        <name>Mg(2+)</name>
        <dbReference type="ChEBI" id="CHEBI:18420"/>
        <label>1</label>
        <note>catalytic</note>
    </ligand>
</feature>
<evidence type="ECO:0000256" key="3">
    <source>
        <dbReference type="ARBA" id="ARBA00012633"/>
    </source>
</evidence>
<dbReference type="RefSeq" id="WP_145364867.1">
    <property type="nucleotide sequence ID" value="NZ_CP036268.1"/>
</dbReference>
<keyword evidence="5 11" id="KW-0378">Hydrolase</keyword>
<evidence type="ECO:0000256" key="5">
    <source>
        <dbReference type="ARBA" id="ARBA00022801"/>
    </source>
</evidence>
<gene>
    <name evidence="11" type="primary">cysQ</name>
    <name evidence="11" type="ORF">Pan189_31890</name>
</gene>
<feature type="binding site" evidence="10">
    <location>
        <position position="127"/>
    </location>
    <ligand>
        <name>Mg(2+)</name>
        <dbReference type="ChEBI" id="CHEBI:18420"/>
        <label>1</label>
        <note>catalytic</note>
    </ligand>
</feature>
<comment type="catalytic activity">
    <reaction evidence="9">
        <text>3'-phosphoadenylyl sulfate + H2O = adenosine 5'-phosphosulfate + phosphate</text>
        <dbReference type="Rhea" id="RHEA:77639"/>
        <dbReference type="ChEBI" id="CHEBI:15377"/>
        <dbReference type="ChEBI" id="CHEBI:43474"/>
        <dbReference type="ChEBI" id="CHEBI:58243"/>
        <dbReference type="ChEBI" id="CHEBI:58339"/>
        <dbReference type="EC" id="3.1.3.7"/>
    </reaction>
    <physiologicalReaction direction="left-to-right" evidence="9">
        <dbReference type="Rhea" id="RHEA:77640"/>
    </physiologicalReaction>
</comment>
<evidence type="ECO:0000256" key="9">
    <source>
        <dbReference type="ARBA" id="ARBA00044484"/>
    </source>
</evidence>
<dbReference type="PANTHER" id="PTHR43200">
    <property type="entry name" value="PHOSPHATASE"/>
    <property type="match status" value="1"/>
</dbReference>
<sequence length="328" mass="34657">MSSRYQREREVALEAVRTACLACRNVRSAVDPAKLDKSDRSPVTIADFASQAIVCRAIRRSFPDDPIIAEEDAAALQKAEMAEFRGRIAAEVTAVGIEADAAQVCEWIDEGHATEFSPRFWTLDPIDGTKGFLRGGQYAVALALIVEGEIVLGLLGCPNLVFDPDRADGPVGAISVAERGAGISVMAIDSDETADVRVSSTSETSQLRLCESVESGHSSHGHSAQIAEELGISSDPVRLDSQAKYATVARGEADLYLRLPTRPGYVERIWDHAGGVLVVEEAGGTVTDVDGKPLDFTKGAGLSANRGVVASNGTAHEAVLAAVRKAGV</sequence>
<dbReference type="PANTHER" id="PTHR43200:SF6">
    <property type="entry name" value="3'(2'),5'-BISPHOSPHATE NUCLEOTIDASE"/>
    <property type="match status" value="1"/>
</dbReference>
<dbReference type="GO" id="GO:0046854">
    <property type="term" value="P:phosphatidylinositol phosphate biosynthetic process"/>
    <property type="evidence" value="ECO:0007669"/>
    <property type="project" value="InterPro"/>
</dbReference>
<name>A0A517R4K5_9PLAN</name>
<proteinExistence type="inferred from homology"/>
<dbReference type="KEGG" id="svp:Pan189_31890"/>
<dbReference type="Proteomes" id="UP000317318">
    <property type="component" value="Chromosome"/>
</dbReference>
<comment type="similarity">
    <text evidence="2">Belongs to the inositol monophosphatase superfamily.</text>
</comment>
<evidence type="ECO:0000256" key="7">
    <source>
        <dbReference type="ARBA" id="ARBA00044466"/>
    </source>
</evidence>
<dbReference type="InterPro" id="IPR000760">
    <property type="entry name" value="Inositol_monophosphatase-like"/>
</dbReference>
<dbReference type="AlphaFoldDB" id="A0A517R4K5"/>
<dbReference type="Pfam" id="PF00459">
    <property type="entry name" value="Inositol_P"/>
    <property type="match status" value="1"/>
</dbReference>
<accession>A0A517R4K5</accession>
<keyword evidence="12" id="KW-1185">Reference proteome</keyword>
<keyword evidence="4 10" id="KW-0479">Metal-binding</keyword>
<keyword evidence="6 10" id="KW-0460">Magnesium</keyword>